<protein>
    <submittedName>
        <fullName evidence="10">39S ribosomal protein L28, mitochondrial</fullName>
    </submittedName>
</protein>
<dbReference type="InterPro" id="IPR034704">
    <property type="entry name" value="Ribosomal_bL28/bL31-like_sf"/>
</dbReference>
<dbReference type="GO" id="GO:0031956">
    <property type="term" value="F:medium-chain fatty acid-CoA ligase activity"/>
    <property type="evidence" value="ECO:0000318"/>
    <property type="project" value="GO_Central"/>
</dbReference>
<feature type="domain" description="Ribophorin II third" evidence="7">
    <location>
        <begin position="379"/>
        <end position="503"/>
    </location>
</feature>
<feature type="domain" description="AMP-binding enzyme C-terminal" evidence="6">
    <location>
        <begin position="1415"/>
        <end position="1493"/>
    </location>
</feature>
<dbReference type="InterPro" id="IPR042099">
    <property type="entry name" value="ANL_N_sf"/>
</dbReference>
<keyword evidence="2" id="KW-0689">Ribosomal protein</keyword>
<dbReference type="InterPro" id="IPR055375">
    <property type="entry name" value="Ribophorin_II_2nd"/>
</dbReference>
<dbReference type="NCBIfam" id="NF005702">
    <property type="entry name" value="PRK07514.1"/>
    <property type="match status" value="1"/>
</dbReference>
<dbReference type="Pfam" id="PF13193">
    <property type="entry name" value="AMP-binding_C"/>
    <property type="match status" value="1"/>
</dbReference>
<dbReference type="InterPro" id="IPR056790">
    <property type="entry name" value="Ribophorin_II_C"/>
</dbReference>
<dbReference type="InterPro" id="IPR055374">
    <property type="entry name" value="Ribophorin_II_3rd"/>
</dbReference>
<dbReference type="PROSITE" id="PS00455">
    <property type="entry name" value="AMP_BINDING"/>
    <property type="match status" value="1"/>
</dbReference>
<dbReference type="Pfam" id="PF23860">
    <property type="entry name" value="Ribophorin_II_3rd"/>
    <property type="match status" value="1"/>
</dbReference>
<dbReference type="InterPro" id="IPR020845">
    <property type="entry name" value="AMP-binding_CS"/>
</dbReference>
<evidence type="ECO:0000256" key="2">
    <source>
        <dbReference type="ARBA" id="ARBA00022980"/>
    </source>
</evidence>
<feature type="domain" description="AMP-dependent synthetase/ligase" evidence="4">
    <location>
        <begin position="1029"/>
        <end position="1363"/>
    </location>
</feature>
<keyword evidence="3" id="KW-0687">Ribonucleoprotein</keyword>
<evidence type="ECO:0000313" key="11">
    <source>
        <dbReference type="Proteomes" id="UP000005239"/>
    </source>
</evidence>
<gene>
    <name evidence="10" type="primary">WBGene00106943</name>
</gene>
<dbReference type="InterPro" id="IPR055373">
    <property type="entry name" value="Ribophorin_II_N"/>
</dbReference>
<reference evidence="10" key="2">
    <citation type="submission" date="2022-06" db="UniProtKB">
        <authorList>
            <consortium name="EnsemblMetazoa"/>
        </authorList>
    </citation>
    <scope>IDENTIFICATION</scope>
    <source>
        <strain evidence="10">PS312</strain>
    </source>
</reference>
<dbReference type="PANTHER" id="PTHR43201">
    <property type="entry name" value="ACYL-COA SYNTHETASE"/>
    <property type="match status" value="1"/>
</dbReference>
<evidence type="ECO:0000259" key="5">
    <source>
        <dbReference type="Pfam" id="PF05817"/>
    </source>
</evidence>
<feature type="domain" description="Ribophorin II C-terminal" evidence="9">
    <location>
        <begin position="531"/>
        <end position="631"/>
    </location>
</feature>
<dbReference type="GO" id="GO:0006631">
    <property type="term" value="P:fatty acid metabolic process"/>
    <property type="evidence" value="ECO:0000318"/>
    <property type="project" value="GO_Central"/>
</dbReference>
<evidence type="ECO:0000259" key="6">
    <source>
        <dbReference type="Pfam" id="PF13193"/>
    </source>
</evidence>
<dbReference type="PANTHER" id="PTHR43201:SF8">
    <property type="entry name" value="ACYL-COA SYNTHETASE FAMILY MEMBER 3"/>
    <property type="match status" value="1"/>
</dbReference>
<dbReference type="InterPro" id="IPR000873">
    <property type="entry name" value="AMP-dep_synth/lig_dom"/>
</dbReference>
<dbReference type="InterPro" id="IPR025110">
    <property type="entry name" value="AMP-bd_C"/>
</dbReference>
<evidence type="ECO:0000259" key="4">
    <source>
        <dbReference type="Pfam" id="PF00501"/>
    </source>
</evidence>
<keyword evidence="11" id="KW-1185">Reference proteome</keyword>
<dbReference type="GO" id="GO:1990904">
    <property type="term" value="C:ribonucleoprotein complex"/>
    <property type="evidence" value="ECO:0007669"/>
    <property type="project" value="UniProtKB-KW"/>
</dbReference>
<dbReference type="SUPFAM" id="SSF143800">
    <property type="entry name" value="L28p-like"/>
    <property type="match status" value="1"/>
</dbReference>
<evidence type="ECO:0000259" key="9">
    <source>
        <dbReference type="Pfam" id="PF25147"/>
    </source>
</evidence>
<feature type="domain" description="Ribophorin II second" evidence="8">
    <location>
        <begin position="271"/>
        <end position="370"/>
    </location>
</feature>
<feature type="domain" description="Ribophorin II N-terminal" evidence="5">
    <location>
        <begin position="25"/>
        <end position="261"/>
    </location>
</feature>
<dbReference type="GO" id="GO:0005840">
    <property type="term" value="C:ribosome"/>
    <property type="evidence" value="ECO:0007669"/>
    <property type="project" value="UniProtKB-KW"/>
</dbReference>
<dbReference type="CDD" id="cd05941">
    <property type="entry name" value="MCS"/>
    <property type="match status" value="1"/>
</dbReference>
<evidence type="ECO:0000313" key="10">
    <source>
        <dbReference type="EnsemblMetazoa" id="PPA17389.1"/>
    </source>
</evidence>
<dbReference type="Pfam" id="PF23861">
    <property type="entry name" value="Ribophorin_II_2nd"/>
    <property type="match status" value="1"/>
</dbReference>
<dbReference type="Pfam" id="PF05817">
    <property type="entry name" value="Ribophorin_II"/>
    <property type="match status" value="1"/>
</dbReference>
<accession>A0A2A6D0H0</accession>
<accession>A0A8R1YFS4</accession>
<dbReference type="Gene3D" id="3.40.50.12780">
    <property type="entry name" value="N-terminal domain of ligase-like"/>
    <property type="match status" value="1"/>
</dbReference>
<evidence type="ECO:0000256" key="3">
    <source>
        <dbReference type="ARBA" id="ARBA00023274"/>
    </source>
</evidence>
<evidence type="ECO:0000256" key="1">
    <source>
        <dbReference type="ARBA" id="ARBA00006432"/>
    </source>
</evidence>
<dbReference type="InterPro" id="IPR045851">
    <property type="entry name" value="AMP-bd_C_sf"/>
</dbReference>
<evidence type="ECO:0000259" key="7">
    <source>
        <dbReference type="Pfam" id="PF23860"/>
    </source>
</evidence>
<evidence type="ECO:0000259" key="8">
    <source>
        <dbReference type="Pfam" id="PF23861"/>
    </source>
</evidence>
<comment type="similarity">
    <text evidence="1">Belongs to the ATP-dependent AMP-binding enzyme family.</text>
</comment>
<organism evidence="10 11">
    <name type="scientific">Pristionchus pacificus</name>
    <name type="common">Parasitic nematode worm</name>
    <dbReference type="NCBI Taxonomy" id="54126"/>
    <lineage>
        <taxon>Eukaryota</taxon>
        <taxon>Metazoa</taxon>
        <taxon>Ecdysozoa</taxon>
        <taxon>Nematoda</taxon>
        <taxon>Chromadorea</taxon>
        <taxon>Rhabditida</taxon>
        <taxon>Rhabditina</taxon>
        <taxon>Diplogasteromorpha</taxon>
        <taxon>Diplogasteroidea</taxon>
        <taxon>Neodiplogasteridae</taxon>
        <taxon>Pristionchus</taxon>
    </lineage>
</organism>
<dbReference type="Gene3D" id="3.30.300.30">
    <property type="match status" value="1"/>
</dbReference>
<proteinExistence type="inferred from homology"/>
<name>A0A2A6D0H0_PRIPA</name>
<dbReference type="EnsemblMetazoa" id="PPA17389.1">
    <property type="protein sequence ID" value="PPA17389.1"/>
    <property type="gene ID" value="WBGene00106943"/>
</dbReference>
<dbReference type="Proteomes" id="UP000005239">
    <property type="component" value="Unassembled WGS sequence"/>
</dbReference>
<dbReference type="SUPFAM" id="SSF56801">
    <property type="entry name" value="Acetyl-CoA synthetase-like"/>
    <property type="match status" value="1"/>
</dbReference>
<sequence>MRVVGLIATLIACATAEKIFLSSYWSAEDTKRISESFQNVLSSKDDLASLHYATSGLRLLSQKVDDAKAKRVCSLSQKVNEKDADALFHASSIAGDLPSCALTAPSAKATVEAVAKEVDVNSEKLFDALTTADRLNIKVDQASFDKALTAAIAKDASPKSLSNALAAASLLDKAMGAKYFAKIGSLVEQADEVDGKYLQLDGGLSVTATAVYGIFQLAHQQGKAPAITKDQVLQFSNHLLTRRQVFADRAAYNVIRAIGVLINNGHFVPASVSLESSVDLAKPIRLHVSNVFGAALPGAVTVRVEKVTLGDKVVHSANTATKVAGDNTNTLFEVSGVAAKEAGNYVVYVVVEAADKKVIGTSSISFPVKVTNEATIEGLEVIVADKEGKIEKRQSIAAFAKAASALTVDSAGTLSVSFTVKSKSGEALKPHQAFVIFEHEKSGEEVVFVADAQKTEGAYKMDVNLAKEGKDFGGHSGAYRLRLVIGDALIRTPLNWIIAEATLTVPAAPVEVVKKSEKVDYSVLPEITHMFRQPEKRPPGVISDAFTLIALAPALVLIFLWVKIGVNLSAIPTSIYVPIFHVGLAGVALFTLYFIFWLQLNMFETLKYMALIGAVVFISGHRLLRTMADQRKGSNKFVAILFVFSSSTTIGTMAVPNLAKNLKKMADLPVKAVCTWDKAARIRRNEEIWSNEESVVHRLPEHYKKRYWNNVLADAKPVHYRPPTDRLFWDETRLEQVEVEENPIRPIFPPESDEGLWGGEGVVKGWIESDPFVKKKVLPRRWVPHLWFPNLKTAVIYSEILDKYMNMTVTERALRLIDAHHGLDYYILETPEIDLGSKLALKLKREMLLTLARREYHKDDEERKEYIGNKYSKFVISEEEADWVGLDLNEAARKQQDIEDSRAPQPLKYKLEAELVARLASGEDTIANEEDFRPKTEESKFGDKLLGKYLNPIGEKLKRSFFVHDLIVLRVQWEMLSRLSPRPLQHLLQGLQGANRGLSSCSRRSADCGGGCSCSGGGNSNLIERAGITREREATAIVYDDHSVLTYGDLDDAIGRTARVLAEKYKLEKGDRVLARTGKSIDSLRLYLATLRLGAVYVPLNPTYTQEETAHFVQDAEPRVFVTSSHGEDSMTFKDRVESIVDEKEMAREGDKVENGMTEIEYVTAGDPACICYTSGTTGLPKGAILTHGGLVSNATALVNAWQFKQTDRLLHSLPFYHVHGMFISLNCALFSHSTVLWRDRFSVEDTLEWLRDATVMMGVPTYYSRLLNSSSFNRGSIPKRLRLFVSGSAPLSPAVFEKFREVTGHTILERYGMTEAQVISSNPYEGERKCGTVGQALPGTEIRVNKNGILETRSNSVFGGYWRNPKKTAEEFTVDGYFITGDVGKIDDNGYVSILGRGKDLIISGGLNVYPKQVEDVVDHIEGVAECAVIAVPHSDLGEAVVAVVAIKEKMESDETREKEERRIIETARTKLAGYKTPKRVVFVDSLPRNTMAKIQKNVLREQYKGLFGG</sequence>
<dbReference type="Pfam" id="PF00501">
    <property type="entry name" value="AMP-binding"/>
    <property type="match status" value="1"/>
</dbReference>
<dbReference type="Pfam" id="PF25147">
    <property type="entry name" value="Ribophorin_II_C"/>
    <property type="match status" value="1"/>
</dbReference>
<reference evidence="11" key="1">
    <citation type="journal article" date="2008" name="Nat. Genet.">
        <title>The Pristionchus pacificus genome provides a unique perspective on nematode lifestyle and parasitism.</title>
        <authorList>
            <person name="Dieterich C."/>
            <person name="Clifton S.W."/>
            <person name="Schuster L.N."/>
            <person name="Chinwalla A."/>
            <person name="Delehaunty K."/>
            <person name="Dinkelacker I."/>
            <person name="Fulton L."/>
            <person name="Fulton R."/>
            <person name="Godfrey J."/>
            <person name="Minx P."/>
            <person name="Mitreva M."/>
            <person name="Roeseler W."/>
            <person name="Tian H."/>
            <person name="Witte H."/>
            <person name="Yang S.P."/>
            <person name="Wilson R.K."/>
            <person name="Sommer R.J."/>
        </authorList>
    </citation>
    <scope>NUCLEOTIDE SEQUENCE [LARGE SCALE GENOMIC DNA]</scope>
    <source>
        <strain evidence="11">PS312</strain>
    </source>
</reference>